<evidence type="ECO:0000256" key="7">
    <source>
        <dbReference type="SAM" id="Phobius"/>
    </source>
</evidence>
<dbReference type="Proteomes" id="UP001202328">
    <property type="component" value="Unassembled WGS sequence"/>
</dbReference>
<evidence type="ECO:0000256" key="5">
    <source>
        <dbReference type="ARBA" id="ARBA00023136"/>
    </source>
</evidence>
<keyword evidence="5 7" id="KW-0472">Membrane</keyword>
<dbReference type="SUPFAM" id="SSF103473">
    <property type="entry name" value="MFS general substrate transporter"/>
    <property type="match status" value="1"/>
</dbReference>
<name>A0AAD4SAW0_9MAGN</name>
<feature type="transmembrane region" description="Helical" evidence="7">
    <location>
        <begin position="66"/>
        <end position="87"/>
    </location>
</feature>
<keyword evidence="6" id="KW-1015">Disulfide bond</keyword>
<evidence type="ECO:0000256" key="3">
    <source>
        <dbReference type="ARBA" id="ARBA00022692"/>
    </source>
</evidence>
<dbReference type="GO" id="GO:0055085">
    <property type="term" value="P:transmembrane transport"/>
    <property type="evidence" value="ECO:0007669"/>
    <property type="project" value="InterPro"/>
</dbReference>
<evidence type="ECO:0000256" key="1">
    <source>
        <dbReference type="ARBA" id="ARBA00004141"/>
    </source>
</evidence>
<comment type="subcellular location">
    <subcellularLocation>
        <location evidence="1">Membrane</location>
        <topology evidence="1">Multi-pass membrane protein</topology>
    </subcellularLocation>
</comment>
<reference evidence="8" key="1">
    <citation type="submission" date="2022-04" db="EMBL/GenBank/DDBJ databases">
        <title>A functionally conserved STORR gene fusion in Papaver species that diverged 16.8 million years ago.</title>
        <authorList>
            <person name="Catania T."/>
        </authorList>
    </citation>
    <scope>NUCLEOTIDE SEQUENCE</scope>
    <source>
        <strain evidence="8">S-188037</strain>
    </source>
</reference>
<keyword evidence="4 7" id="KW-1133">Transmembrane helix</keyword>
<evidence type="ECO:0000256" key="6">
    <source>
        <dbReference type="ARBA" id="ARBA00023157"/>
    </source>
</evidence>
<protein>
    <submittedName>
        <fullName evidence="8">Uncharacterized protein</fullName>
    </submittedName>
</protein>
<keyword evidence="3 7" id="KW-0812">Transmembrane</keyword>
<dbReference type="EMBL" id="JAJJMB010012264">
    <property type="protein sequence ID" value="KAI3879233.1"/>
    <property type="molecule type" value="Genomic_DNA"/>
</dbReference>
<sequence>MVKSKGKSDITDQVSKFWTDFKVLFSDKLYAVNILGYIAYNFVIGAYSYWGPKAGYATYHMENADLMFGGVAIVCGIFGTLAGGLILDRMNSTISNAFEGPSTVSIHIFGDVPSSPLVGVVQDAVNNWRVTSLILTSVLFISSGLWSIELRKRSQTGTFQ</sequence>
<comment type="caution">
    <text evidence="8">The sequence shown here is derived from an EMBL/GenBank/DDBJ whole genome shotgun (WGS) entry which is preliminary data.</text>
</comment>
<dbReference type="GO" id="GO:0016020">
    <property type="term" value="C:membrane"/>
    <property type="evidence" value="ECO:0007669"/>
    <property type="project" value="UniProtKB-SubCell"/>
</dbReference>
<feature type="transmembrane region" description="Helical" evidence="7">
    <location>
        <begin position="29"/>
        <end position="50"/>
    </location>
</feature>
<gene>
    <name evidence="8" type="ORF">MKW98_028800</name>
</gene>
<dbReference type="Pfam" id="PF03137">
    <property type="entry name" value="OATP"/>
    <property type="match status" value="1"/>
</dbReference>
<evidence type="ECO:0000313" key="8">
    <source>
        <dbReference type="EMBL" id="KAI3879233.1"/>
    </source>
</evidence>
<dbReference type="InterPro" id="IPR044770">
    <property type="entry name" value="MFS_spinster-like"/>
</dbReference>
<proteinExistence type="predicted"/>
<accession>A0AAD4SAW0</accession>
<keyword evidence="9" id="KW-1185">Reference proteome</keyword>
<dbReference type="InterPro" id="IPR036259">
    <property type="entry name" value="MFS_trans_sf"/>
</dbReference>
<keyword evidence="2" id="KW-0813">Transport</keyword>
<evidence type="ECO:0000256" key="2">
    <source>
        <dbReference type="ARBA" id="ARBA00022448"/>
    </source>
</evidence>
<dbReference type="AlphaFoldDB" id="A0AAD4SAW0"/>
<evidence type="ECO:0000256" key="4">
    <source>
        <dbReference type="ARBA" id="ARBA00022989"/>
    </source>
</evidence>
<dbReference type="InterPro" id="IPR004156">
    <property type="entry name" value="OATP"/>
</dbReference>
<dbReference type="PANTHER" id="PTHR23505:SF79">
    <property type="entry name" value="PROTEIN SPINSTER"/>
    <property type="match status" value="1"/>
</dbReference>
<dbReference type="PANTHER" id="PTHR23505">
    <property type="entry name" value="SPINSTER"/>
    <property type="match status" value="1"/>
</dbReference>
<organism evidence="8 9">
    <name type="scientific">Papaver atlanticum</name>
    <dbReference type="NCBI Taxonomy" id="357466"/>
    <lineage>
        <taxon>Eukaryota</taxon>
        <taxon>Viridiplantae</taxon>
        <taxon>Streptophyta</taxon>
        <taxon>Embryophyta</taxon>
        <taxon>Tracheophyta</taxon>
        <taxon>Spermatophyta</taxon>
        <taxon>Magnoliopsida</taxon>
        <taxon>Ranunculales</taxon>
        <taxon>Papaveraceae</taxon>
        <taxon>Papaveroideae</taxon>
        <taxon>Papaver</taxon>
    </lineage>
</organism>
<evidence type="ECO:0000313" key="9">
    <source>
        <dbReference type="Proteomes" id="UP001202328"/>
    </source>
</evidence>